<name>A0A6M1RQF1_9GAMM</name>
<protein>
    <submittedName>
        <fullName evidence="2">Type II secretion system protein</fullName>
    </submittedName>
</protein>
<gene>
    <name evidence="2" type="ORF">G5S52_11485</name>
</gene>
<comment type="caution">
    <text evidence="2">The sequence shown here is derived from an EMBL/GenBank/DDBJ whole genome shotgun (WGS) entry which is preliminary data.</text>
</comment>
<dbReference type="InterPro" id="IPR012902">
    <property type="entry name" value="N_methyl_site"/>
</dbReference>
<dbReference type="Pfam" id="PF07963">
    <property type="entry name" value="N_methyl"/>
    <property type="match status" value="1"/>
</dbReference>
<dbReference type="InterPro" id="IPR045584">
    <property type="entry name" value="Pilin-like"/>
</dbReference>
<sequence length="143" mass="14728">MKRQGGFTLIEMIVVIVILGILGATAAPKFFNFKDDAETAALEGLKGAIDGAANMTFAEFQLSGEVTGVDTTTEGYPAATGAGIGAAVTGLGLDDDSSDWAVKYANDIAQFALKGKTIGAGTDCVVYKFDANKFPVTSIESCS</sequence>
<dbReference type="Gene3D" id="3.30.700.10">
    <property type="entry name" value="Glycoprotein, Type 4 Pilin"/>
    <property type="match status" value="1"/>
</dbReference>
<dbReference type="RefSeq" id="WP_165013644.1">
    <property type="nucleotide sequence ID" value="NZ_JAALDL010000007.1"/>
</dbReference>
<dbReference type="Proteomes" id="UP000473008">
    <property type="component" value="Unassembled WGS sequence"/>
</dbReference>
<dbReference type="EMBL" id="JAALDL010000007">
    <property type="protein sequence ID" value="NGN98247.1"/>
    <property type="molecule type" value="Genomic_DNA"/>
</dbReference>
<keyword evidence="3" id="KW-1185">Reference proteome</keyword>
<evidence type="ECO:0000313" key="3">
    <source>
        <dbReference type="Proteomes" id="UP000473008"/>
    </source>
</evidence>
<keyword evidence="1" id="KW-0472">Membrane</keyword>
<keyword evidence="1" id="KW-0812">Transmembrane</keyword>
<keyword evidence="1" id="KW-1133">Transmembrane helix</keyword>
<feature type="transmembrane region" description="Helical" evidence="1">
    <location>
        <begin position="7"/>
        <end position="27"/>
    </location>
</feature>
<reference evidence="2 3" key="1">
    <citation type="submission" date="2020-02" db="EMBL/GenBank/DDBJ databases">
        <title>The draft genome of Grimontia sedimenta sp. nov., isolated from benthic sediments near coral reefs south of Kuwait.</title>
        <authorList>
            <person name="Mahmoud H.M."/>
            <person name="Jose L."/>
            <person name="Eapen S."/>
        </authorList>
    </citation>
    <scope>NUCLEOTIDE SEQUENCE [LARGE SCALE GENOMIC DNA]</scope>
    <source>
        <strain evidence="2 3">S25</strain>
    </source>
</reference>
<evidence type="ECO:0000313" key="2">
    <source>
        <dbReference type="EMBL" id="NGN98247.1"/>
    </source>
</evidence>
<dbReference type="NCBIfam" id="TIGR02532">
    <property type="entry name" value="IV_pilin_GFxxxE"/>
    <property type="match status" value="1"/>
</dbReference>
<dbReference type="SUPFAM" id="SSF54523">
    <property type="entry name" value="Pili subunits"/>
    <property type="match status" value="1"/>
</dbReference>
<dbReference type="AlphaFoldDB" id="A0A6M1RQF1"/>
<accession>A0A6M1RQF1</accession>
<dbReference type="PROSITE" id="PS00409">
    <property type="entry name" value="PROKAR_NTER_METHYL"/>
    <property type="match status" value="1"/>
</dbReference>
<evidence type="ECO:0000256" key="1">
    <source>
        <dbReference type="SAM" id="Phobius"/>
    </source>
</evidence>
<organism evidence="2 3">
    <name type="scientific">Grimontia sedimenti</name>
    <dbReference type="NCBI Taxonomy" id="2711294"/>
    <lineage>
        <taxon>Bacteria</taxon>
        <taxon>Pseudomonadati</taxon>
        <taxon>Pseudomonadota</taxon>
        <taxon>Gammaproteobacteria</taxon>
        <taxon>Vibrionales</taxon>
        <taxon>Vibrionaceae</taxon>
        <taxon>Grimontia</taxon>
    </lineage>
</organism>
<proteinExistence type="predicted"/>